<sequence>GLGVVASYPQAKNLKSTLMCSPDCYQSKVESGAVIDGKAMAPGVPQDHRLAISAGPVIQFQVRLDLDSVAKPRARNGVRQRREQGFIQAFVA</sequence>
<keyword evidence="2" id="KW-1185">Reference proteome</keyword>
<gene>
    <name evidence="1" type="ORF">O0R41_15060</name>
</gene>
<feature type="non-terminal residue" evidence="1">
    <location>
        <position position="1"/>
    </location>
</feature>
<evidence type="ECO:0000313" key="2">
    <source>
        <dbReference type="Proteomes" id="UP001185984"/>
    </source>
</evidence>
<protein>
    <recommendedName>
        <fullName evidence="3">Transposase</fullName>
    </recommendedName>
</protein>
<dbReference type="Proteomes" id="UP001185984">
    <property type="component" value="Unassembled WGS sequence"/>
</dbReference>
<proteinExistence type="predicted"/>
<reference evidence="2" key="1">
    <citation type="journal article" date="2022" name="J Environ Chem Eng">
        <title>Biodegradation of petroleum oil using a constructed nonpathogenic and heavy metal-tolerant bacterial consortium isolated from marine sponges.</title>
        <authorList>
            <person name="Dechsakulwatana C."/>
            <person name="Rungsihiranrut A."/>
            <person name="Muangchinda C."/>
            <person name="Ningthoujam R."/>
            <person name="Klankeo P."/>
            <person name="Pinyakong O."/>
        </authorList>
    </citation>
    <scope>NUCLEOTIDE SEQUENCE [LARGE SCALE GENOMIC DNA]</scope>
    <source>
        <strain evidence="2">MO2-4</strain>
    </source>
</reference>
<comment type="caution">
    <text evidence="1">The sequence shown here is derived from an EMBL/GenBank/DDBJ whole genome shotgun (WGS) entry which is preliminary data.</text>
</comment>
<dbReference type="EMBL" id="JAPTHD010000007">
    <property type="protein sequence ID" value="MDV5824924.1"/>
    <property type="molecule type" value="Genomic_DNA"/>
</dbReference>
<accession>A0ABU3ZZH5</accession>
<evidence type="ECO:0000313" key="1">
    <source>
        <dbReference type="EMBL" id="MDV5824924.1"/>
    </source>
</evidence>
<name>A0ABU3ZZH5_9SPHN</name>
<evidence type="ECO:0008006" key="3">
    <source>
        <dbReference type="Google" id="ProtNLM"/>
    </source>
</evidence>
<dbReference type="RefSeq" id="WP_317517574.1">
    <property type="nucleotide sequence ID" value="NZ_JAPTHD010000007.1"/>
</dbReference>
<organism evidence="1 2">
    <name type="scientific">Sphingobium naphthae</name>
    <dbReference type="NCBI Taxonomy" id="1886786"/>
    <lineage>
        <taxon>Bacteria</taxon>
        <taxon>Pseudomonadati</taxon>
        <taxon>Pseudomonadota</taxon>
        <taxon>Alphaproteobacteria</taxon>
        <taxon>Sphingomonadales</taxon>
        <taxon>Sphingomonadaceae</taxon>
        <taxon>Sphingobium</taxon>
    </lineage>
</organism>